<proteinExistence type="predicted"/>
<dbReference type="Proteomes" id="UP000703674">
    <property type="component" value="Unassembled WGS sequence"/>
</dbReference>
<reference evidence="1 2" key="1">
    <citation type="submission" date="2020-03" db="EMBL/GenBank/DDBJ databases">
        <title>Salinimicrobium sp. nov, isolated from SCS.</title>
        <authorList>
            <person name="Cao W.R."/>
        </authorList>
    </citation>
    <scope>NUCLEOTIDE SEQUENCE [LARGE SCALE GENOMIC DNA]</scope>
    <source>
        <strain evidence="2">J15B91</strain>
    </source>
</reference>
<gene>
    <name evidence="1" type="ORF">HC175_14710</name>
</gene>
<name>A0ABX1D499_9FLAO</name>
<dbReference type="EMBL" id="JAAVJR010000013">
    <property type="protein sequence ID" value="NJW54167.1"/>
    <property type="molecule type" value="Genomic_DNA"/>
</dbReference>
<evidence type="ECO:0000313" key="1">
    <source>
        <dbReference type="EMBL" id="NJW54167.1"/>
    </source>
</evidence>
<evidence type="ECO:0000313" key="2">
    <source>
        <dbReference type="Proteomes" id="UP000703674"/>
    </source>
</evidence>
<sequence length="66" mass="7750">MNKWIEEMKSSQTTGVKKALFKMYFGQVFLNMCSEKLPLLGFSPIFDMVVKFLRSFLIFSTQLLFN</sequence>
<comment type="caution">
    <text evidence="1">The sequence shown here is derived from an EMBL/GenBank/DDBJ whole genome shotgun (WGS) entry which is preliminary data.</text>
</comment>
<accession>A0ABX1D499</accession>
<protein>
    <submittedName>
        <fullName evidence="1">Uncharacterized protein</fullName>
    </submittedName>
</protein>
<organism evidence="1 2">
    <name type="scientific">Salinimicrobium oceani</name>
    <dbReference type="NCBI Taxonomy" id="2722702"/>
    <lineage>
        <taxon>Bacteria</taxon>
        <taxon>Pseudomonadati</taxon>
        <taxon>Bacteroidota</taxon>
        <taxon>Flavobacteriia</taxon>
        <taxon>Flavobacteriales</taxon>
        <taxon>Flavobacteriaceae</taxon>
        <taxon>Salinimicrobium</taxon>
    </lineage>
</organism>
<keyword evidence="2" id="KW-1185">Reference proteome</keyword>
<dbReference type="RefSeq" id="WP_168139255.1">
    <property type="nucleotide sequence ID" value="NZ_JAAVJR010000013.1"/>
</dbReference>